<dbReference type="PROSITE" id="PS50068">
    <property type="entry name" value="LDLRA_2"/>
    <property type="match status" value="1"/>
</dbReference>
<dbReference type="InterPro" id="IPR035914">
    <property type="entry name" value="Sperma_CUB_dom_sf"/>
</dbReference>
<feature type="region of interest" description="Disordered" evidence="3">
    <location>
        <begin position="237"/>
        <end position="288"/>
    </location>
</feature>
<feature type="transmembrane region" description="Helical" evidence="4">
    <location>
        <begin position="207"/>
        <end position="232"/>
    </location>
</feature>
<sequence length="375" mass="42082">MFVLVWILVIGTTFYDAEAVLKTTFLEDVCYFQKSTLMDLRFDPTGILMSLPQPQSHDSFECEVVLLPPKGNSVVLSIYRYDLGPNDLLTIEDSDRYTIGLQGWGSFKNEKKSVISEGKITIRYKRENDSYNIRQGFQFTYTAAKNAPCYENEFLCKNSLCVLKEYVCDGHNHCGDGSDQKSCVPKDKLSNTNREENFRESHRSLSIVWLSLTVTLGVILIVVVAVFIAVMVRKSKNSKPQQPFPAPDASNSEGGGNVPLETVSSTVPPAADLAPSAPPAPEDHGGFSFYNRVRRSLRGAKNTKKEEDQPQQHERSEVYQVPSMYPSLDHVAPTSEIEGVENPDFKNIGKLQFILIYRFLAIKEIQQCQLSSKLS</sequence>
<feature type="chain" id="PRO_5043966190" description="CUB domain-containing protein" evidence="5">
    <location>
        <begin position="20"/>
        <end position="375"/>
    </location>
</feature>
<feature type="signal peptide" evidence="5">
    <location>
        <begin position="1"/>
        <end position="19"/>
    </location>
</feature>
<proteinExistence type="predicted"/>
<evidence type="ECO:0000313" key="6">
    <source>
        <dbReference type="EMBL" id="GIX75978.1"/>
    </source>
</evidence>
<comment type="caution">
    <text evidence="6">The sequence shown here is derived from an EMBL/GenBank/DDBJ whole genome shotgun (WGS) entry which is preliminary data.</text>
</comment>
<feature type="disulfide bond" evidence="2">
    <location>
        <begin position="149"/>
        <end position="161"/>
    </location>
</feature>
<evidence type="ECO:0000256" key="1">
    <source>
        <dbReference type="ARBA" id="ARBA00023157"/>
    </source>
</evidence>
<evidence type="ECO:0000256" key="4">
    <source>
        <dbReference type="SAM" id="Phobius"/>
    </source>
</evidence>
<evidence type="ECO:0008006" key="8">
    <source>
        <dbReference type="Google" id="ProtNLM"/>
    </source>
</evidence>
<accession>A0AAV4MW44</accession>
<protein>
    <recommendedName>
        <fullName evidence="8">CUB domain-containing protein</fullName>
    </recommendedName>
</protein>
<dbReference type="InterPro" id="IPR036055">
    <property type="entry name" value="LDL_receptor-like_sf"/>
</dbReference>
<keyword evidence="4" id="KW-1133">Transmembrane helix</keyword>
<dbReference type="EMBL" id="BPLR01002639">
    <property type="protein sequence ID" value="GIX75978.1"/>
    <property type="molecule type" value="Genomic_DNA"/>
</dbReference>
<evidence type="ECO:0000256" key="3">
    <source>
        <dbReference type="SAM" id="MobiDB-lite"/>
    </source>
</evidence>
<dbReference type="CDD" id="cd00112">
    <property type="entry name" value="LDLa"/>
    <property type="match status" value="1"/>
</dbReference>
<organism evidence="6 7">
    <name type="scientific">Caerostris extrusa</name>
    <name type="common">Bark spider</name>
    <name type="synonym">Caerostris bankana</name>
    <dbReference type="NCBI Taxonomy" id="172846"/>
    <lineage>
        <taxon>Eukaryota</taxon>
        <taxon>Metazoa</taxon>
        <taxon>Ecdysozoa</taxon>
        <taxon>Arthropoda</taxon>
        <taxon>Chelicerata</taxon>
        <taxon>Arachnida</taxon>
        <taxon>Araneae</taxon>
        <taxon>Araneomorphae</taxon>
        <taxon>Entelegynae</taxon>
        <taxon>Araneoidea</taxon>
        <taxon>Araneidae</taxon>
        <taxon>Caerostris</taxon>
    </lineage>
</organism>
<feature type="disulfide bond" evidence="2">
    <location>
        <begin position="168"/>
        <end position="183"/>
    </location>
</feature>
<dbReference type="Gene3D" id="4.10.400.10">
    <property type="entry name" value="Low-density Lipoprotein Receptor"/>
    <property type="match status" value="1"/>
</dbReference>
<name>A0AAV4MW44_CAEEX</name>
<dbReference type="PANTHER" id="PTHR24652">
    <property type="entry name" value="LOW-DENSITY LIPOPROTEIN RECEPTOR CLASS A DOMAIN-CONTAINING PROTEIN 2"/>
    <property type="match status" value="1"/>
</dbReference>
<keyword evidence="7" id="KW-1185">Reference proteome</keyword>
<feature type="disulfide bond" evidence="2">
    <location>
        <begin position="156"/>
        <end position="174"/>
    </location>
</feature>
<dbReference type="InterPro" id="IPR042333">
    <property type="entry name" value="LRAD2/Mig-13-like"/>
</dbReference>
<dbReference type="Pfam" id="PF00057">
    <property type="entry name" value="Ldl_recept_a"/>
    <property type="match status" value="1"/>
</dbReference>
<keyword evidence="4" id="KW-0472">Membrane</keyword>
<keyword evidence="4" id="KW-0812">Transmembrane</keyword>
<gene>
    <name evidence="6" type="primary">AVEN_137534_1</name>
    <name evidence="6" type="ORF">CEXT_429281</name>
</gene>
<dbReference type="Proteomes" id="UP001054945">
    <property type="component" value="Unassembled WGS sequence"/>
</dbReference>
<dbReference type="PANTHER" id="PTHR24652:SF69">
    <property type="entry name" value="CUB DOMAIN-CONTAINING PROTEIN"/>
    <property type="match status" value="1"/>
</dbReference>
<reference evidence="6 7" key="1">
    <citation type="submission" date="2021-06" db="EMBL/GenBank/DDBJ databases">
        <title>Caerostris extrusa draft genome.</title>
        <authorList>
            <person name="Kono N."/>
            <person name="Arakawa K."/>
        </authorList>
    </citation>
    <scope>NUCLEOTIDE SEQUENCE [LARGE SCALE GENOMIC DNA]</scope>
</reference>
<dbReference type="SMART" id="SM00192">
    <property type="entry name" value="LDLa"/>
    <property type="match status" value="1"/>
</dbReference>
<evidence type="ECO:0000256" key="5">
    <source>
        <dbReference type="SAM" id="SignalP"/>
    </source>
</evidence>
<dbReference type="InterPro" id="IPR002172">
    <property type="entry name" value="LDrepeatLR_classA_rpt"/>
</dbReference>
<evidence type="ECO:0000256" key="2">
    <source>
        <dbReference type="PROSITE-ProRule" id="PRU00124"/>
    </source>
</evidence>
<evidence type="ECO:0000313" key="7">
    <source>
        <dbReference type="Proteomes" id="UP001054945"/>
    </source>
</evidence>
<dbReference type="AlphaFoldDB" id="A0AAV4MW44"/>
<keyword evidence="5" id="KW-0732">Signal</keyword>
<keyword evidence="1 2" id="KW-1015">Disulfide bond</keyword>
<dbReference type="SUPFAM" id="SSF57424">
    <property type="entry name" value="LDL receptor-like module"/>
    <property type="match status" value="1"/>
</dbReference>
<dbReference type="SUPFAM" id="SSF49854">
    <property type="entry name" value="Spermadhesin, CUB domain"/>
    <property type="match status" value="1"/>
</dbReference>